<organism evidence="7 8">
    <name type="scientific">Trichomonas vaginalis (strain ATCC PRA-98 / G3)</name>
    <dbReference type="NCBI Taxonomy" id="412133"/>
    <lineage>
        <taxon>Eukaryota</taxon>
        <taxon>Metamonada</taxon>
        <taxon>Parabasalia</taxon>
        <taxon>Trichomonadida</taxon>
        <taxon>Trichomonadidae</taxon>
        <taxon>Trichomonas</taxon>
    </lineage>
</organism>
<dbReference type="KEGG" id="tva:4765069"/>
<dbReference type="EMBL" id="DS113406">
    <property type="protein sequence ID" value="EAY07183.1"/>
    <property type="molecule type" value="Genomic_DNA"/>
</dbReference>
<keyword evidence="2 6" id="KW-0812">Transmembrane</keyword>
<dbReference type="Pfam" id="PF03006">
    <property type="entry name" value="HlyIII"/>
    <property type="match status" value="1"/>
</dbReference>
<protein>
    <submittedName>
        <fullName evidence="7">Haemolysin-III related family protein</fullName>
    </submittedName>
</protein>
<feature type="transmembrane region" description="Helical" evidence="6">
    <location>
        <begin position="186"/>
        <end position="207"/>
    </location>
</feature>
<dbReference type="GO" id="GO:0046872">
    <property type="term" value="F:metal ion binding"/>
    <property type="evidence" value="ECO:0007669"/>
    <property type="project" value="UniProtKB-KW"/>
</dbReference>
<reference evidence="7" key="1">
    <citation type="submission" date="2006-10" db="EMBL/GenBank/DDBJ databases">
        <authorList>
            <person name="Amadeo P."/>
            <person name="Zhao Q."/>
            <person name="Wortman J."/>
            <person name="Fraser-Liggett C."/>
            <person name="Carlton J."/>
        </authorList>
    </citation>
    <scope>NUCLEOTIDE SEQUENCE</scope>
    <source>
        <strain evidence="7">G3</strain>
    </source>
</reference>
<dbReference type="VEuPathDB" id="TrichDB:TVAGG3_0617230"/>
<feature type="transmembrane region" description="Helical" evidence="6">
    <location>
        <begin position="12"/>
        <end position="35"/>
    </location>
</feature>
<sequence>MKSLPDRSHREELANCITHAIMIPVGIAITSYLVYCRWEFDDPIGKFGLIIFGITFSLMMLNSSVYHYASDLFWKRFFRYIDHFSIFIQITGAFTPCVLLCAKNIYGYGILAYLVTFTIIGIISKYFFFDKVFGGFVYLTMGWSTILIYQKIKSYFATQELLWFLYAGICYSIGAAFYALQKSREFMHTVFHLFTDIGALCHFYCLYMMNIRTMQEVPI</sequence>
<feature type="transmembrane region" description="Helical" evidence="6">
    <location>
        <begin position="108"/>
        <end position="127"/>
    </location>
</feature>
<dbReference type="FunCoup" id="A2EJL3">
    <property type="interactions" value="50"/>
</dbReference>
<evidence type="ECO:0000256" key="4">
    <source>
        <dbReference type="ARBA" id="ARBA00023136"/>
    </source>
</evidence>
<dbReference type="Proteomes" id="UP000001542">
    <property type="component" value="Unassembled WGS sequence"/>
</dbReference>
<evidence type="ECO:0000256" key="1">
    <source>
        <dbReference type="ARBA" id="ARBA00004141"/>
    </source>
</evidence>
<keyword evidence="5" id="KW-0862">Zinc</keyword>
<dbReference type="PANTHER" id="PTHR20855:SF3">
    <property type="entry name" value="LD03007P"/>
    <property type="match status" value="1"/>
</dbReference>
<evidence type="ECO:0000256" key="2">
    <source>
        <dbReference type="ARBA" id="ARBA00022692"/>
    </source>
</evidence>
<dbReference type="InterPro" id="IPR004254">
    <property type="entry name" value="AdipoR/HlyIII-related"/>
</dbReference>
<dbReference type="InParanoid" id="A2EJL3"/>
<feature type="binding site" evidence="5">
    <location>
        <position position="67"/>
    </location>
    <ligand>
        <name>Zn(2+)</name>
        <dbReference type="ChEBI" id="CHEBI:29105"/>
    </ligand>
</feature>
<dbReference type="eggNOG" id="KOG4243">
    <property type="taxonomic scope" value="Eukaryota"/>
</dbReference>
<dbReference type="SMR" id="A2EJL3"/>
<dbReference type="OMA" id="CITHAIM"/>
<keyword evidence="8" id="KW-1185">Reference proteome</keyword>
<feature type="transmembrane region" description="Helical" evidence="6">
    <location>
        <begin position="47"/>
        <end position="68"/>
    </location>
</feature>
<comment type="subcellular location">
    <subcellularLocation>
        <location evidence="1">Membrane</location>
        <topology evidence="1">Multi-pass membrane protein</topology>
    </subcellularLocation>
</comment>
<keyword evidence="5" id="KW-0479">Metal-binding</keyword>
<feature type="binding site" evidence="5">
    <location>
        <position position="188"/>
    </location>
    <ligand>
        <name>Zn(2+)</name>
        <dbReference type="ChEBI" id="CHEBI:29105"/>
    </ligand>
</feature>
<feature type="transmembrane region" description="Helical" evidence="6">
    <location>
        <begin position="80"/>
        <end position="101"/>
    </location>
</feature>
<dbReference type="AlphaFoldDB" id="A2EJL3"/>
<evidence type="ECO:0000256" key="3">
    <source>
        <dbReference type="ARBA" id="ARBA00022989"/>
    </source>
</evidence>
<reference evidence="7" key="2">
    <citation type="journal article" date="2007" name="Science">
        <title>Draft genome sequence of the sexually transmitted pathogen Trichomonas vaginalis.</title>
        <authorList>
            <person name="Carlton J.M."/>
            <person name="Hirt R.P."/>
            <person name="Silva J.C."/>
            <person name="Delcher A.L."/>
            <person name="Schatz M."/>
            <person name="Zhao Q."/>
            <person name="Wortman J.R."/>
            <person name="Bidwell S.L."/>
            <person name="Alsmark U.C.M."/>
            <person name="Besteiro S."/>
            <person name="Sicheritz-Ponten T."/>
            <person name="Noel C.J."/>
            <person name="Dacks J.B."/>
            <person name="Foster P.G."/>
            <person name="Simillion C."/>
            <person name="Van de Peer Y."/>
            <person name="Miranda-Saavedra D."/>
            <person name="Barton G.J."/>
            <person name="Westrop G.D."/>
            <person name="Mueller S."/>
            <person name="Dessi D."/>
            <person name="Fiori P.L."/>
            <person name="Ren Q."/>
            <person name="Paulsen I."/>
            <person name="Zhang H."/>
            <person name="Bastida-Corcuera F.D."/>
            <person name="Simoes-Barbosa A."/>
            <person name="Brown M.T."/>
            <person name="Hayes R.D."/>
            <person name="Mukherjee M."/>
            <person name="Okumura C.Y."/>
            <person name="Schneider R."/>
            <person name="Smith A.J."/>
            <person name="Vanacova S."/>
            <person name="Villalvazo M."/>
            <person name="Haas B.J."/>
            <person name="Pertea M."/>
            <person name="Feldblyum T.V."/>
            <person name="Utterback T.R."/>
            <person name="Shu C.L."/>
            <person name="Osoegawa K."/>
            <person name="de Jong P.J."/>
            <person name="Hrdy I."/>
            <person name="Horvathova L."/>
            <person name="Zubacova Z."/>
            <person name="Dolezal P."/>
            <person name="Malik S.B."/>
            <person name="Logsdon J.M. Jr."/>
            <person name="Henze K."/>
            <person name="Gupta A."/>
            <person name="Wang C.C."/>
            <person name="Dunne R.L."/>
            <person name="Upcroft J.A."/>
            <person name="Upcroft P."/>
            <person name="White O."/>
            <person name="Salzberg S.L."/>
            <person name="Tang P."/>
            <person name="Chiu C.-H."/>
            <person name="Lee Y.-S."/>
            <person name="Embley T.M."/>
            <person name="Coombs G.H."/>
            <person name="Mottram J.C."/>
            <person name="Tachezy J."/>
            <person name="Fraser-Liggett C.M."/>
            <person name="Johnson P.J."/>
        </authorList>
    </citation>
    <scope>NUCLEOTIDE SEQUENCE [LARGE SCALE GENOMIC DNA]</scope>
    <source>
        <strain evidence="7">G3</strain>
    </source>
</reference>
<gene>
    <name evidence="7" type="ORF">TVAG_197970</name>
</gene>
<feature type="binding site" evidence="5">
    <location>
        <position position="192"/>
    </location>
    <ligand>
        <name>Zn(2+)</name>
        <dbReference type="ChEBI" id="CHEBI:29105"/>
    </ligand>
</feature>
<proteinExistence type="predicted"/>
<feature type="transmembrane region" description="Helical" evidence="6">
    <location>
        <begin position="133"/>
        <end position="149"/>
    </location>
</feature>
<keyword evidence="3 6" id="KW-1133">Transmembrane helix</keyword>
<name>A2EJL3_TRIV3</name>
<dbReference type="RefSeq" id="XP_001319406.1">
    <property type="nucleotide sequence ID" value="XM_001319371.1"/>
</dbReference>
<keyword evidence="4 6" id="KW-0472">Membrane</keyword>
<feature type="transmembrane region" description="Helical" evidence="6">
    <location>
        <begin position="161"/>
        <end position="180"/>
    </location>
</feature>
<evidence type="ECO:0000256" key="5">
    <source>
        <dbReference type="PIRSR" id="PIRSR604254-1"/>
    </source>
</evidence>
<evidence type="ECO:0000313" key="7">
    <source>
        <dbReference type="EMBL" id="EAY07183.1"/>
    </source>
</evidence>
<dbReference type="OrthoDB" id="186812at2759"/>
<evidence type="ECO:0000313" key="8">
    <source>
        <dbReference type="Proteomes" id="UP000001542"/>
    </source>
</evidence>
<dbReference type="PANTHER" id="PTHR20855">
    <property type="entry name" value="ADIPOR/PROGESTIN RECEPTOR-RELATED"/>
    <property type="match status" value="1"/>
</dbReference>
<evidence type="ECO:0000256" key="6">
    <source>
        <dbReference type="SAM" id="Phobius"/>
    </source>
</evidence>
<dbReference type="VEuPathDB" id="TrichDB:TVAG_197970"/>
<accession>A2EJL3</accession>
<dbReference type="GO" id="GO:0016020">
    <property type="term" value="C:membrane"/>
    <property type="evidence" value="ECO:0007669"/>
    <property type="project" value="UniProtKB-SubCell"/>
</dbReference>